<feature type="region of interest" description="Disordered" evidence="6">
    <location>
        <begin position="1"/>
        <end position="20"/>
    </location>
</feature>
<dbReference type="SUPFAM" id="SSF54373">
    <property type="entry name" value="FAD-linked reductases, C-terminal domain"/>
    <property type="match status" value="1"/>
</dbReference>
<dbReference type="PIRSF" id="PIRSF000137">
    <property type="entry name" value="Alcohol_oxidase"/>
    <property type="match status" value="1"/>
</dbReference>
<evidence type="ECO:0000259" key="7">
    <source>
        <dbReference type="PROSITE" id="PS00623"/>
    </source>
</evidence>
<comment type="cofactor">
    <cofactor evidence="1">
        <name>FAD</name>
        <dbReference type="ChEBI" id="CHEBI:57692"/>
    </cofactor>
</comment>
<evidence type="ECO:0000256" key="2">
    <source>
        <dbReference type="ARBA" id="ARBA00010790"/>
    </source>
</evidence>
<dbReference type="PROSITE" id="PS00624">
    <property type="entry name" value="GMC_OXRED_2"/>
    <property type="match status" value="1"/>
</dbReference>
<dbReference type="RefSeq" id="WP_273595646.1">
    <property type="nucleotide sequence ID" value="NZ_JAQQXS010000003.1"/>
</dbReference>
<proteinExistence type="inferred from homology"/>
<evidence type="ECO:0000256" key="1">
    <source>
        <dbReference type="ARBA" id="ARBA00001974"/>
    </source>
</evidence>
<dbReference type="InterPro" id="IPR012132">
    <property type="entry name" value="GMC_OxRdtase"/>
</dbReference>
<reference evidence="9 10" key="1">
    <citation type="submission" date="2022-10" db="EMBL/GenBank/DDBJ databases">
        <title>paucibacter sp. hw8 Genome sequencing.</title>
        <authorList>
            <person name="Park S."/>
        </authorList>
    </citation>
    <scope>NUCLEOTIDE SEQUENCE [LARGE SCALE GENOMIC DNA]</scope>
    <source>
        <strain evidence="10">hw8</strain>
    </source>
</reference>
<dbReference type="SUPFAM" id="SSF51905">
    <property type="entry name" value="FAD/NAD(P)-binding domain"/>
    <property type="match status" value="1"/>
</dbReference>
<evidence type="ECO:0000256" key="6">
    <source>
        <dbReference type="SAM" id="MobiDB-lite"/>
    </source>
</evidence>
<dbReference type="Proteomes" id="UP001219862">
    <property type="component" value="Unassembled WGS sequence"/>
</dbReference>
<dbReference type="Gene3D" id="3.30.560.10">
    <property type="entry name" value="Glucose Oxidase, domain 3"/>
    <property type="match status" value="1"/>
</dbReference>
<dbReference type="InterPro" id="IPR006311">
    <property type="entry name" value="TAT_signal"/>
</dbReference>
<dbReference type="PROSITE" id="PS51318">
    <property type="entry name" value="TAT"/>
    <property type="match status" value="1"/>
</dbReference>
<sequence>MSKPSTHGNSGPAAEGAPAAGRRRDFLARLIALGTGTVGTGAFGSYAEAAEASQSAALKDSYDYIIVGAGSAGCLLADRLSATGASVLLIEAGTSNINQPKIAEVAYWLQNLSSETDWARLSTPQPHLANRRQGAPGGKVWGGSGSINAMIWLRGDPRDYAQWCRLVGQEWNPDALNRAYLKVAQPAALDAAARHAQTGRINVGRYADSHPLTAAYLASSAATGLRTIELNAGRPLDGVGVAEVNATADGRRSGPAQAMLVPALVRPNLKVLSDTLITKLLIQGRHCRGVEAVVDNVALRINATHETIVSAGACESPKILMLSGLGPADHLAAHGIRVQQAMPAVGSNLQDHMLTSVVFKSKVNLPAQVSNGVSTMAYYSTGYGQSAPDVQVAGMQYPFGASLPAGSGYAVIAFLSKPRSRGSVRLTSADPRQAPSIDPRYLEQGIDQDNMLLGLDRAIDIGSNQGMNGIYGGRYSTASLRSRAEKLAFIAQQGGAGLHFTGTCIAGRDASTSVVDANFKVWGIERLRVVDASVIPEVPTVNIQASVLTVAQLAAERLISEARAAGLLAQ</sequence>
<feature type="domain" description="Glucose-methanol-choline oxidoreductase N-terminal" evidence="7">
    <location>
        <begin position="138"/>
        <end position="161"/>
    </location>
</feature>
<keyword evidence="4 5" id="KW-0274">FAD</keyword>
<name>A0ABT5KQ08_9BURK</name>
<dbReference type="Pfam" id="PF00732">
    <property type="entry name" value="GMC_oxred_N"/>
    <property type="match status" value="1"/>
</dbReference>
<keyword evidence="10" id="KW-1185">Reference proteome</keyword>
<comment type="similarity">
    <text evidence="2 5">Belongs to the GMC oxidoreductase family.</text>
</comment>
<protein>
    <submittedName>
        <fullName evidence="9">GMC family oxidoreductase</fullName>
    </submittedName>
</protein>
<feature type="domain" description="Glucose-methanol-choline oxidoreductase N-terminal" evidence="8">
    <location>
        <begin position="312"/>
        <end position="326"/>
    </location>
</feature>
<gene>
    <name evidence="9" type="ORF">PRZ01_04965</name>
</gene>
<dbReference type="InterPro" id="IPR036188">
    <property type="entry name" value="FAD/NAD-bd_sf"/>
</dbReference>
<dbReference type="EMBL" id="JAQQXS010000003">
    <property type="protein sequence ID" value="MDC8784535.1"/>
    <property type="molecule type" value="Genomic_DNA"/>
</dbReference>
<evidence type="ECO:0000313" key="10">
    <source>
        <dbReference type="Proteomes" id="UP001219862"/>
    </source>
</evidence>
<accession>A0ABT5KQ08</accession>
<evidence type="ECO:0000259" key="8">
    <source>
        <dbReference type="PROSITE" id="PS00624"/>
    </source>
</evidence>
<comment type="caution">
    <text evidence="9">The sequence shown here is derived from an EMBL/GenBank/DDBJ whole genome shotgun (WGS) entry which is preliminary data.</text>
</comment>
<evidence type="ECO:0000256" key="4">
    <source>
        <dbReference type="ARBA" id="ARBA00022827"/>
    </source>
</evidence>
<dbReference type="InterPro" id="IPR000172">
    <property type="entry name" value="GMC_OxRdtase_N"/>
</dbReference>
<keyword evidence="3 5" id="KW-0285">Flavoprotein</keyword>
<evidence type="ECO:0000256" key="5">
    <source>
        <dbReference type="RuleBase" id="RU003968"/>
    </source>
</evidence>
<dbReference type="Gene3D" id="3.50.50.60">
    <property type="entry name" value="FAD/NAD(P)-binding domain"/>
    <property type="match status" value="1"/>
</dbReference>
<evidence type="ECO:0000256" key="3">
    <source>
        <dbReference type="ARBA" id="ARBA00022630"/>
    </source>
</evidence>
<dbReference type="PANTHER" id="PTHR11552">
    <property type="entry name" value="GLUCOSE-METHANOL-CHOLINE GMC OXIDOREDUCTASE"/>
    <property type="match status" value="1"/>
</dbReference>
<dbReference type="InterPro" id="IPR007867">
    <property type="entry name" value="GMC_OxRtase_C"/>
</dbReference>
<dbReference type="PROSITE" id="PS00623">
    <property type="entry name" value="GMC_OXRED_1"/>
    <property type="match status" value="1"/>
</dbReference>
<dbReference type="PANTHER" id="PTHR11552:SF147">
    <property type="entry name" value="CHOLINE DEHYDROGENASE, MITOCHONDRIAL"/>
    <property type="match status" value="1"/>
</dbReference>
<evidence type="ECO:0000313" key="9">
    <source>
        <dbReference type="EMBL" id="MDC8784535.1"/>
    </source>
</evidence>
<feature type="compositionally biased region" description="Low complexity" evidence="6">
    <location>
        <begin position="11"/>
        <end position="20"/>
    </location>
</feature>
<dbReference type="Pfam" id="PF05199">
    <property type="entry name" value="GMC_oxred_C"/>
    <property type="match status" value="1"/>
</dbReference>
<organism evidence="9 10">
    <name type="scientific">Roseateles koreensis</name>
    <dbReference type="NCBI Taxonomy" id="2987526"/>
    <lineage>
        <taxon>Bacteria</taxon>
        <taxon>Pseudomonadati</taxon>
        <taxon>Pseudomonadota</taxon>
        <taxon>Betaproteobacteria</taxon>
        <taxon>Burkholderiales</taxon>
        <taxon>Sphaerotilaceae</taxon>
        <taxon>Roseateles</taxon>
    </lineage>
</organism>